<evidence type="ECO:0000256" key="4">
    <source>
        <dbReference type="PROSITE-ProRule" id="PRU00335"/>
    </source>
</evidence>
<dbReference type="PANTHER" id="PTHR30055:SF226">
    <property type="entry name" value="HTH-TYPE TRANSCRIPTIONAL REGULATOR PKSA"/>
    <property type="match status" value="1"/>
</dbReference>
<feature type="domain" description="HTH tetR-type" evidence="5">
    <location>
        <begin position="19"/>
        <end position="79"/>
    </location>
</feature>
<gene>
    <name evidence="6" type="ORF">HUT08_04440</name>
</gene>
<dbReference type="Proteomes" id="UP000509303">
    <property type="component" value="Chromosome"/>
</dbReference>
<dbReference type="InterPro" id="IPR050109">
    <property type="entry name" value="HTH-type_TetR-like_transc_reg"/>
</dbReference>
<dbReference type="SUPFAM" id="SSF48498">
    <property type="entry name" value="Tetracyclin repressor-like, C-terminal domain"/>
    <property type="match status" value="1"/>
</dbReference>
<dbReference type="AlphaFoldDB" id="A0A7H8N3M5"/>
<dbReference type="SUPFAM" id="SSF46689">
    <property type="entry name" value="Homeodomain-like"/>
    <property type="match status" value="1"/>
</dbReference>
<keyword evidence="2 4" id="KW-0238">DNA-binding</keyword>
<evidence type="ECO:0000256" key="2">
    <source>
        <dbReference type="ARBA" id="ARBA00023125"/>
    </source>
</evidence>
<dbReference type="Gene3D" id="1.10.357.10">
    <property type="entry name" value="Tetracycline Repressor, domain 2"/>
    <property type="match status" value="1"/>
</dbReference>
<dbReference type="GO" id="GO:0003700">
    <property type="term" value="F:DNA-binding transcription factor activity"/>
    <property type="evidence" value="ECO:0007669"/>
    <property type="project" value="TreeGrafter"/>
</dbReference>
<dbReference type="PANTHER" id="PTHR30055">
    <property type="entry name" value="HTH-TYPE TRANSCRIPTIONAL REGULATOR RUTR"/>
    <property type="match status" value="1"/>
</dbReference>
<dbReference type="PRINTS" id="PR00455">
    <property type="entry name" value="HTHTETR"/>
</dbReference>
<keyword evidence="7" id="KW-1185">Reference proteome</keyword>
<accession>A0A7H8N3M5</accession>
<name>A0A7H8N3M5_9ACTN</name>
<protein>
    <submittedName>
        <fullName evidence="6">TetR/AcrR family transcriptional regulator</fullName>
    </submittedName>
</protein>
<evidence type="ECO:0000313" key="6">
    <source>
        <dbReference type="EMBL" id="QKW48913.1"/>
    </source>
</evidence>
<dbReference type="Pfam" id="PF13305">
    <property type="entry name" value="TetR_C_33"/>
    <property type="match status" value="1"/>
</dbReference>
<reference evidence="6 7" key="1">
    <citation type="submission" date="2020-06" db="EMBL/GenBank/DDBJ databases">
        <title>Genome mining for natural products.</title>
        <authorList>
            <person name="Zhang B."/>
            <person name="Shi J."/>
            <person name="Ge H."/>
        </authorList>
    </citation>
    <scope>NUCLEOTIDE SEQUENCE [LARGE SCALE GENOMIC DNA]</scope>
    <source>
        <strain evidence="6 7">NA00687</strain>
    </source>
</reference>
<keyword evidence="3" id="KW-0804">Transcription</keyword>
<dbReference type="EMBL" id="CP054929">
    <property type="protein sequence ID" value="QKW48913.1"/>
    <property type="molecule type" value="Genomic_DNA"/>
</dbReference>
<dbReference type="InterPro" id="IPR025996">
    <property type="entry name" value="MT1864/Rv1816-like_C"/>
</dbReference>
<evidence type="ECO:0000256" key="3">
    <source>
        <dbReference type="ARBA" id="ARBA00023163"/>
    </source>
</evidence>
<dbReference type="PROSITE" id="PS50977">
    <property type="entry name" value="HTH_TETR_2"/>
    <property type="match status" value="1"/>
</dbReference>
<evidence type="ECO:0000256" key="1">
    <source>
        <dbReference type="ARBA" id="ARBA00023015"/>
    </source>
</evidence>
<evidence type="ECO:0000259" key="5">
    <source>
        <dbReference type="PROSITE" id="PS50977"/>
    </source>
</evidence>
<organism evidence="6 7">
    <name type="scientific">Streptomyces buecherae</name>
    <dbReference type="NCBI Taxonomy" id="2763006"/>
    <lineage>
        <taxon>Bacteria</taxon>
        <taxon>Bacillati</taxon>
        <taxon>Actinomycetota</taxon>
        <taxon>Actinomycetes</taxon>
        <taxon>Kitasatosporales</taxon>
        <taxon>Streptomycetaceae</taxon>
        <taxon>Streptomyces</taxon>
    </lineage>
</organism>
<evidence type="ECO:0000313" key="7">
    <source>
        <dbReference type="Proteomes" id="UP000509303"/>
    </source>
</evidence>
<dbReference type="GO" id="GO:0000976">
    <property type="term" value="F:transcription cis-regulatory region binding"/>
    <property type="evidence" value="ECO:0007669"/>
    <property type="project" value="TreeGrafter"/>
</dbReference>
<keyword evidence="1" id="KW-0805">Transcription regulation</keyword>
<dbReference type="Pfam" id="PF00440">
    <property type="entry name" value="TetR_N"/>
    <property type="match status" value="1"/>
</dbReference>
<dbReference type="InterPro" id="IPR036271">
    <property type="entry name" value="Tet_transcr_reg_TetR-rel_C_sf"/>
</dbReference>
<dbReference type="InterPro" id="IPR001647">
    <property type="entry name" value="HTH_TetR"/>
</dbReference>
<dbReference type="RefSeq" id="WP_176160645.1">
    <property type="nucleotide sequence ID" value="NZ_CP054929.1"/>
</dbReference>
<dbReference type="InterPro" id="IPR009057">
    <property type="entry name" value="Homeodomain-like_sf"/>
</dbReference>
<sequence length="250" mass="27880">MSQEAVPVAPYSRRERLRIATIQEIKDVAREFLVQDGPGNVTIRAIAREMGMTAPAVYRYFTSRDELIQAIRRDIFGEMGGHLRAVIEAIPEREPAAELLASGRALRRWAIEHPHEFGLILGPWGPSEGRQAGQAEREASWAFGSLFAGLISELWRTRGFPAPDPDSLDPELVAQLTALRQEYQVELPVEALAIMVRCWVRLYGVISMDALGHLAFALPNGDAFFERELQDLAAVLGIEEFYAADQPVAR</sequence>
<proteinExistence type="predicted"/>
<feature type="DNA-binding region" description="H-T-H motif" evidence="4">
    <location>
        <begin position="42"/>
        <end position="61"/>
    </location>
</feature>